<reference evidence="1" key="1">
    <citation type="submission" date="2022-10" db="EMBL/GenBank/DDBJ databases">
        <title>Culturing micro-colonial fungi from biological soil crusts in the Mojave desert and describing Neophaeococcomyces mojavensis, and introducing the new genera and species Taxawa tesnikishii.</title>
        <authorList>
            <person name="Kurbessoian T."/>
            <person name="Stajich J.E."/>
        </authorList>
    </citation>
    <scope>NUCLEOTIDE SEQUENCE</scope>
    <source>
        <strain evidence="1">JES_115</strain>
    </source>
</reference>
<sequence>MASGGSYPSPTQGQMSSGAGIYLGQNGNQAPPQEIPSELSLVAELTRATAPMMVSGPPQAHGLPTSHHEQQVHTPVQQHDTPPEDLAHSVMALQQEQAYGQPDDYSDPNSSSARKRSKVSRACDECRRKKIRCDATSENGPEACTSCKRTGAVCQFSRQPMKRGPSKGYIKELAERVARIEAIERQQQAQAGFDHGQQADLQFMHGLSEQSLSGLAGYSPLPAPFMSSRKRSFSTAEDLRDLTGFTRQESTHFLPPQDPPQRQIHYDDTTLGAVEWDESMVDDPFSNFPADHDLMPRIINASLSLERCKYDDSGRWSTSTYVLYVQACVLLALASNNLGPAATRGASMDMQMNCLSKAVAMMYKGGFNAVENRDTLFGTNVDPERQLARRVFWVVYILQRLYAISTSSPVTVANNTVLLMAEDRKILGDELYLTASLLSVAEPISVLLTRSKSAWTETTDVLSSLNPDSSLIVQNAAGQLDRIREISALVNIEASSRTLMNMIHRHLRLMFTRLRSGATPQSCLNQTLRIISLMRESPLASPLYDHHIAALSALTLGELLNQPDTKDGAQRGLTDLDDFLNHRSSGRFPGWDGVVHEYIIKKKASTLGITSPSMNSSTMLQQLADVAAGREGVGERPTSSGLGLGEAFDGKSVDANDSDERVATAARQAAAAVAMMGSAPWDASAALKAGYLNVVAGEV</sequence>
<accession>A0ACC2YYL4</accession>
<proteinExistence type="predicted"/>
<organism evidence="1 2">
    <name type="scientific">Coniosporium tulheliwenetii</name>
    <dbReference type="NCBI Taxonomy" id="3383036"/>
    <lineage>
        <taxon>Eukaryota</taxon>
        <taxon>Fungi</taxon>
        <taxon>Dikarya</taxon>
        <taxon>Ascomycota</taxon>
        <taxon>Pezizomycotina</taxon>
        <taxon>Dothideomycetes</taxon>
        <taxon>Dothideomycetes incertae sedis</taxon>
        <taxon>Coniosporium</taxon>
    </lineage>
</organism>
<dbReference type="EMBL" id="JAPDRP010000017">
    <property type="protein sequence ID" value="KAJ9640409.1"/>
    <property type="molecule type" value="Genomic_DNA"/>
</dbReference>
<dbReference type="Proteomes" id="UP001172680">
    <property type="component" value="Unassembled WGS sequence"/>
</dbReference>
<comment type="caution">
    <text evidence="1">The sequence shown here is derived from an EMBL/GenBank/DDBJ whole genome shotgun (WGS) entry which is preliminary data.</text>
</comment>
<protein>
    <submittedName>
        <fullName evidence="1">Glucose-responsive transcription factor</fullName>
    </submittedName>
</protein>
<keyword evidence="2" id="KW-1185">Reference proteome</keyword>
<gene>
    <name evidence="1" type="primary">RGT1</name>
    <name evidence="1" type="ORF">H2199_005948</name>
</gene>
<evidence type="ECO:0000313" key="1">
    <source>
        <dbReference type="EMBL" id="KAJ9640409.1"/>
    </source>
</evidence>
<evidence type="ECO:0000313" key="2">
    <source>
        <dbReference type="Proteomes" id="UP001172680"/>
    </source>
</evidence>
<name>A0ACC2YYL4_9PEZI</name>